<organism evidence="4 5">
    <name type="scientific">Weissella cibaria</name>
    <dbReference type="NCBI Taxonomy" id="137591"/>
    <lineage>
        <taxon>Bacteria</taxon>
        <taxon>Bacillati</taxon>
        <taxon>Bacillota</taxon>
        <taxon>Bacilli</taxon>
        <taxon>Lactobacillales</taxon>
        <taxon>Lactobacillaceae</taxon>
        <taxon>Weissella</taxon>
    </lineage>
</organism>
<keyword evidence="1" id="KW-0472">Membrane</keyword>
<feature type="domain" description="WxL Interacting Protein peptidoglycan binding" evidence="3">
    <location>
        <begin position="51"/>
        <end position="152"/>
    </location>
</feature>
<feature type="transmembrane region" description="Helical" evidence="1">
    <location>
        <begin position="296"/>
        <end position="318"/>
    </location>
</feature>
<protein>
    <submittedName>
        <fullName evidence="4">DUF916 domain-containing protein</fullName>
    </submittedName>
</protein>
<keyword evidence="2" id="KW-0732">Signal</keyword>
<keyword evidence="1" id="KW-1133">Transmembrane helix</keyword>
<dbReference type="AlphaFoldDB" id="A0A9Q8N8M7"/>
<reference evidence="4 5" key="1">
    <citation type="submission" date="2019-07" db="EMBL/GenBank/DDBJ databases">
        <title>Genome sequence of Weissella cibaria GK1.</title>
        <authorList>
            <person name="Choi H.-J."/>
        </authorList>
    </citation>
    <scope>NUCLEOTIDE SEQUENCE [LARGE SCALE GENOMIC DNA]</scope>
    <source>
        <strain evidence="4 5">GK1</strain>
    </source>
</reference>
<dbReference type="Proteomes" id="UP000320012">
    <property type="component" value="Unassembled WGS sequence"/>
</dbReference>
<feature type="signal peptide" evidence="2">
    <location>
        <begin position="1"/>
        <end position="19"/>
    </location>
</feature>
<evidence type="ECO:0000256" key="2">
    <source>
        <dbReference type="SAM" id="SignalP"/>
    </source>
</evidence>
<keyword evidence="1" id="KW-0812">Transmembrane</keyword>
<proteinExistence type="predicted"/>
<evidence type="ECO:0000256" key="1">
    <source>
        <dbReference type="SAM" id="Phobius"/>
    </source>
</evidence>
<accession>A0A9Q8N8M7</accession>
<dbReference type="InterPro" id="IPR010317">
    <property type="entry name" value="WxLIP_PGBD"/>
</dbReference>
<sequence length="324" mass="36291">MRRSAWKIFWCVGVSCIFAISNSSPQRVDAATLQGRYTSIHIAPRHDLSVADDKTVFAFQYQPETTYDVAVDLQNMTSQTHKLTAQLLDATVGDNGAYKYQTTQTKVGIRQFSHQTKQRVVLKPSEKRHVHFQLRTPKRTTTTTYFGGLKVIEYDQADSGLLQNDVSFVTSVLLANQTLETTHVKRLSVQRVQRTSQHGKLGYNVVLQNRGPKIVQHVATKVVLTDGAKHQISKTQTISFIAHGRTTIFVPDKGQAIKPQKVTVTLHTETDDTVKTKMIPQPTIVTHKQKDHHSSAFLFIVLILSGFAGLMAAVIVWLTQSKNK</sequence>
<name>A0A9Q8N8M7_9LACO</name>
<dbReference type="EMBL" id="VNHC01000002">
    <property type="protein sequence ID" value="TVV27208.1"/>
    <property type="molecule type" value="Genomic_DNA"/>
</dbReference>
<dbReference type="RefSeq" id="WP_145463758.1">
    <property type="nucleotide sequence ID" value="NZ_VNHC01000002.1"/>
</dbReference>
<gene>
    <name evidence="4" type="ORF">FO435_04620</name>
</gene>
<comment type="caution">
    <text evidence="4">The sequence shown here is derived from an EMBL/GenBank/DDBJ whole genome shotgun (WGS) entry which is preliminary data.</text>
</comment>
<evidence type="ECO:0000259" key="3">
    <source>
        <dbReference type="Pfam" id="PF06030"/>
    </source>
</evidence>
<dbReference type="Pfam" id="PF06030">
    <property type="entry name" value="WxLIP_PGBD"/>
    <property type="match status" value="1"/>
</dbReference>
<evidence type="ECO:0000313" key="5">
    <source>
        <dbReference type="Proteomes" id="UP000320012"/>
    </source>
</evidence>
<feature type="chain" id="PRO_5040141100" evidence="2">
    <location>
        <begin position="20"/>
        <end position="324"/>
    </location>
</feature>
<evidence type="ECO:0000313" key="4">
    <source>
        <dbReference type="EMBL" id="TVV27208.1"/>
    </source>
</evidence>